<comment type="caution">
    <text evidence="1">The sequence shown here is derived from an EMBL/GenBank/DDBJ whole genome shotgun (WGS) entry which is preliminary data.</text>
</comment>
<dbReference type="Proteomes" id="UP000773850">
    <property type="component" value="Unassembled WGS sequence"/>
</dbReference>
<accession>A0ABQ7HJD2</accession>
<evidence type="ECO:0000313" key="1">
    <source>
        <dbReference type="EMBL" id="KAF6512319.1"/>
    </source>
</evidence>
<gene>
    <name evidence="1" type="ORF">GS8_618</name>
</gene>
<evidence type="ECO:0000313" key="2">
    <source>
        <dbReference type="Proteomes" id="UP000773850"/>
    </source>
</evidence>
<sequence length="147" mass="17150">MMTLLYTTAGGRVKQKKGNFRKKLFAGPKNNALKRKTGRWGEKSHERATTAIHWNRNDEKGEKRMYRGKIAGKEVIVRLGNRVSLRYFSDNKIYHMVLSYGESAFRKGQDMFCIYNDRVGLIVAEVEQQDVPVIRIDYIIENENVYE</sequence>
<reference evidence="1 2" key="1">
    <citation type="submission" date="2016-03" db="EMBL/GenBank/DDBJ databases">
        <title>Spore heat resistance.</title>
        <authorList>
            <person name="Boekhorst J."/>
            <person name="Berendsen E.M."/>
            <person name="Wells-Bennik M.H."/>
            <person name="Kuipers O.P."/>
        </authorList>
    </citation>
    <scope>NUCLEOTIDE SEQUENCE [LARGE SCALE GENOMIC DNA]</scope>
    <source>
        <strain evidence="1 2">GS8</strain>
    </source>
</reference>
<organism evidence="1 2">
    <name type="scientific">Geobacillus stearothermophilus</name>
    <name type="common">Bacillus stearothermophilus</name>
    <dbReference type="NCBI Taxonomy" id="1422"/>
    <lineage>
        <taxon>Bacteria</taxon>
        <taxon>Bacillati</taxon>
        <taxon>Bacillota</taxon>
        <taxon>Bacilli</taxon>
        <taxon>Bacillales</taxon>
        <taxon>Anoxybacillaceae</taxon>
        <taxon>Geobacillus</taxon>
    </lineage>
</organism>
<keyword evidence="2" id="KW-1185">Reference proteome</keyword>
<name>A0ABQ7HJD2_GEOSE</name>
<protein>
    <submittedName>
        <fullName evidence="1">Uncharacterized protein</fullName>
    </submittedName>
</protein>
<dbReference type="EMBL" id="LUCS01000009">
    <property type="protein sequence ID" value="KAF6512319.1"/>
    <property type="molecule type" value="Genomic_DNA"/>
</dbReference>
<proteinExistence type="predicted"/>